<sequence length="98" mass="11096">MRITTEVIHLVELGPKRGHIRIECGDSPDHANRNGAVPIEEISLTHLCADGRRGHVRLSQLSNELARAACQRCFWRLDFAARPANLQELLEMFRESPP</sequence>
<reference evidence="1 2" key="1">
    <citation type="journal article" date="2016" name="Nat. Commun.">
        <title>Thousands of microbial genomes shed light on interconnected biogeochemical processes in an aquifer system.</title>
        <authorList>
            <person name="Anantharaman K."/>
            <person name="Brown C.T."/>
            <person name="Hug L.A."/>
            <person name="Sharon I."/>
            <person name="Castelle C.J."/>
            <person name="Probst A.J."/>
            <person name="Thomas B.C."/>
            <person name="Singh A."/>
            <person name="Wilkins M.J."/>
            <person name="Karaoz U."/>
            <person name="Brodie E.L."/>
            <person name="Williams K.H."/>
            <person name="Hubbard S.S."/>
            <person name="Banfield J.F."/>
        </authorList>
    </citation>
    <scope>NUCLEOTIDE SEQUENCE [LARGE SCALE GENOMIC DNA]</scope>
</reference>
<accession>A0A1G2U1F6</accession>
<comment type="caution">
    <text evidence="1">The sequence shown here is derived from an EMBL/GenBank/DDBJ whole genome shotgun (WGS) entry which is preliminary data.</text>
</comment>
<dbReference type="EMBL" id="MHWE01000019">
    <property type="protein sequence ID" value="OHB03337.1"/>
    <property type="molecule type" value="Genomic_DNA"/>
</dbReference>
<proteinExistence type="predicted"/>
<protein>
    <submittedName>
        <fullName evidence="1">Uncharacterized protein</fullName>
    </submittedName>
</protein>
<dbReference type="Proteomes" id="UP000176800">
    <property type="component" value="Unassembled WGS sequence"/>
</dbReference>
<evidence type="ECO:0000313" key="1">
    <source>
        <dbReference type="EMBL" id="OHB03337.1"/>
    </source>
</evidence>
<gene>
    <name evidence="1" type="ORF">A3B14_00295</name>
</gene>
<evidence type="ECO:0000313" key="2">
    <source>
        <dbReference type="Proteomes" id="UP000176800"/>
    </source>
</evidence>
<organism evidence="1 2">
    <name type="scientific">Candidatus Zambryskibacteria bacterium RIFCSPLOWO2_01_FULL_45_21</name>
    <dbReference type="NCBI Taxonomy" id="1802761"/>
    <lineage>
        <taxon>Bacteria</taxon>
        <taxon>Candidatus Zambryskiibacteriota</taxon>
    </lineage>
</organism>
<name>A0A1G2U1F6_9BACT</name>
<dbReference type="AlphaFoldDB" id="A0A1G2U1F6"/>